<dbReference type="AlphaFoldDB" id="A0A6B8RI06"/>
<reference evidence="2" key="1">
    <citation type="submission" date="2018-11" db="EMBL/GenBank/DDBJ databases">
        <title>Complete genome sequence of Paenibacillus sp. ML311-T8.</title>
        <authorList>
            <person name="Nam Y.-D."/>
            <person name="Kang J."/>
            <person name="Chung W.-H."/>
            <person name="Park Y.S."/>
        </authorList>
    </citation>
    <scope>NUCLEOTIDE SEQUENCE [LARGE SCALE GENOMIC DNA]</scope>
    <source>
        <strain evidence="2">ML311-T8</strain>
    </source>
</reference>
<name>A0A6B8RI06_9BACL</name>
<proteinExistence type="predicted"/>
<dbReference type="OrthoDB" id="110211at2"/>
<dbReference type="RefSeq" id="WP_162463045.1">
    <property type="nucleotide sequence ID" value="NZ_CP034235.1"/>
</dbReference>
<evidence type="ECO:0000313" key="1">
    <source>
        <dbReference type="EMBL" id="QGQ95182.1"/>
    </source>
</evidence>
<evidence type="ECO:0000313" key="2">
    <source>
        <dbReference type="Proteomes" id="UP000426246"/>
    </source>
</evidence>
<dbReference type="Proteomes" id="UP000426246">
    <property type="component" value="Chromosome"/>
</dbReference>
<accession>A0A6B8RI06</accession>
<protein>
    <submittedName>
        <fullName evidence="1">Uncharacterized protein</fullName>
    </submittedName>
</protein>
<dbReference type="KEGG" id="ppsc:EHS13_09935"/>
<keyword evidence="2" id="KW-1185">Reference proteome</keyword>
<gene>
    <name evidence="1" type="ORF">EHS13_09935</name>
</gene>
<organism evidence="1 2">
    <name type="scientific">Paenibacillus psychroresistens</name>
    <dbReference type="NCBI Taxonomy" id="1778678"/>
    <lineage>
        <taxon>Bacteria</taxon>
        <taxon>Bacillati</taxon>
        <taxon>Bacillota</taxon>
        <taxon>Bacilli</taxon>
        <taxon>Bacillales</taxon>
        <taxon>Paenibacillaceae</taxon>
        <taxon>Paenibacillus</taxon>
    </lineage>
</organism>
<sequence>MHTWVKFTEALDLYGWQGSGSLHLAEYCIELSKAYSLDADRPIWLQELGASSLWMAEEHISPFLEYSVRNAASCSKLWGIT</sequence>
<dbReference type="EMBL" id="CP034235">
    <property type="protein sequence ID" value="QGQ95182.1"/>
    <property type="molecule type" value="Genomic_DNA"/>
</dbReference>